<reference evidence="2 3" key="1">
    <citation type="submission" date="2017-08" db="EMBL/GenBank/DDBJ databases">
        <title>Complete Genome Sequence of Bacillus kochii Oregon-R-modENCODE STRAIN BDGP4, isolated from Drosophila melanogaster gut.</title>
        <authorList>
            <person name="Wan K.H."/>
            <person name="Yu C."/>
            <person name="Park S."/>
            <person name="Hammonds A.S."/>
            <person name="Booth B.W."/>
            <person name="Celniker S.E."/>
        </authorList>
    </citation>
    <scope>NUCLEOTIDE SEQUENCE [LARGE SCALE GENOMIC DNA]</scope>
    <source>
        <strain evidence="2 3">BDGP4</strain>
    </source>
</reference>
<dbReference type="AlphaFoldDB" id="A0A248TNR7"/>
<evidence type="ECO:0000313" key="2">
    <source>
        <dbReference type="EMBL" id="ASV69837.1"/>
    </source>
</evidence>
<keyword evidence="1" id="KW-1133">Transmembrane helix</keyword>
<dbReference type="KEGG" id="bko:CKF48_22510"/>
<evidence type="ECO:0008006" key="4">
    <source>
        <dbReference type="Google" id="ProtNLM"/>
    </source>
</evidence>
<sequence>MELWRFVMPICQHCHHKWSWMQTFKRLFTIRRAIKCMYCGENQYQSVRSRKVTFFLPLVSSFMIAFIYLFNPS</sequence>
<dbReference type="Proteomes" id="UP000215137">
    <property type="component" value="Chromosome"/>
</dbReference>
<evidence type="ECO:0000256" key="1">
    <source>
        <dbReference type="SAM" id="Phobius"/>
    </source>
</evidence>
<proteinExistence type="predicted"/>
<dbReference type="NCBIfam" id="TIGR04104">
    <property type="entry name" value="cxxc_20_cxxc"/>
    <property type="match status" value="1"/>
</dbReference>
<feature type="transmembrane region" description="Helical" evidence="1">
    <location>
        <begin position="52"/>
        <end position="70"/>
    </location>
</feature>
<dbReference type="RefSeq" id="WP_095373401.1">
    <property type="nucleotide sequence ID" value="NZ_CP022983.1"/>
</dbReference>
<keyword evidence="3" id="KW-1185">Reference proteome</keyword>
<name>A0A248TNR7_9BACI</name>
<keyword evidence="1" id="KW-0472">Membrane</keyword>
<protein>
    <recommendedName>
        <fullName evidence="4">CXXC-20-CXXC protein</fullName>
    </recommendedName>
</protein>
<accession>A0A248TNR7</accession>
<dbReference type="EMBL" id="CP022983">
    <property type="protein sequence ID" value="ASV69837.1"/>
    <property type="molecule type" value="Genomic_DNA"/>
</dbReference>
<evidence type="ECO:0000313" key="3">
    <source>
        <dbReference type="Proteomes" id="UP000215137"/>
    </source>
</evidence>
<dbReference type="InterPro" id="IPR026369">
    <property type="entry name" value="CxxC_20_CxxC"/>
</dbReference>
<organism evidence="2 3">
    <name type="scientific">Cytobacillus kochii</name>
    <dbReference type="NCBI Taxonomy" id="859143"/>
    <lineage>
        <taxon>Bacteria</taxon>
        <taxon>Bacillati</taxon>
        <taxon>Bacillota</taxon>
        <taxon>Bacilli</taxon>
        <taxon>Bacillales</taxon>
        <taxon>Bacillaceae</taxon>
        <taxon>Cytobacillus</taxon>
    </lineage>
</organism>
<keyword evidence="1" id="KW-0812">Transmembrane</keyword>
<gene>
    <name evidence="2" type="ORF">CKF48_22510</name>
</gene>